<dbReference type="InterPro" id="IPR058248">
    <property type="entry name" value="Lxx211020-like"/>
</dbReference>
<proteinExistence type="predicted"/>
<dbReference type="CDD" id="cd08545">
    <property type="entry name" value="YcnI_like"/>
    <property type="match status" value="1"/>
</dbReference>
<organism evidence="3 4">
    <name type="scientific">Rhizobium meliloti</name>
    <name type="common">Ensifer meliloti</name>
    <name type="synonym">Sinorhizobium meliloti</name>
    <dbReference type="NCBI Taxonomy" id="382"/>
    <lineage>
        <taxon>Bacteria</taxon>
        <taxon>Pseudomonadati</taxon>
        <taxon>Pseudomonadota</taxon>
        <taxon>Alphaproteobacteria</taxon>
        <taxon>Hyphomicrobiales</taxon>
        <taxon>Rhizobiaceae</taxon>
        <taxon>Sinorhizobium/Ensifer group</taxon>
        <taxon>Sinorhizobium</taxon>
    </lineage>
</organism>
<sequence>MNKIRLSLLATGLTVAVAGPAHAHATFETDSAPAETTVNATLQVPHGCDGKATTEVRVQLPEGFVFAKPQPKPGWELEIIKGDYRKTYDDHGTKVSSGPLEIRWKGGNLPDEHYDTFVMRGKLAGFDKETVLAFPTTQLCGADGKVVWDQVAAEGQDAHSLEHPAPTITVTMATGGDEHSAHAGHHQSAAEAVKVGDLEISGGAVKAMLPGAKVGGGGFVVRNDGSADDRLLAVESPAAGRVELHEMTMENDVMKMRKLEDGIAVPAGQAVELKNGSLHLMFMEVKKPFAEGDMVPVTLTFEKAGEVDYVLPVGTAAGSAHSGHSHQ</sequence>
<feature type="domain" description="YncI copper-binding" evidence="2">
    <location>
        <begin position="24"/>
        <end position="170"/>
    </location>
</feature>
<dbReference type="EMBL" id="NJGD01000016">
    <property type="protein sequence ID" value="PJR12206.1"/>
    <property type="molecule type" value="Genomic_DNA"/>
</dbReference>
<gene>
    <name evidence="3" type="ORF">CEJ86_25955</name>
</gene>
<evidence type="ECO:0000259" key="2">
    <source>
        <dbReference type="Pfam" id="PF07987"/>
    </source>
</evidence>
<dbReference type="InterPro" id="IPR007410">
    <property type="entry name" value="LpqE-like"/>
</dbReference>
<feature type="signal peptide" evidence="1">
    <location>
        <begin position="1"/>
        <end position="23"/>
    </location>
</feature>
<dbReference type="PANTHER" id="PTHR36302:SF1">
    <property type="entry name" value="COPPER CHAPERONE PCU(A)C"/>
    <property type="match status" value="1"/>
</dbReference>
<dbReference type="Proteomes" id="UP000231987">
    <property type="component" value="Unassembled WGS sequence"/>
</dbReference>
<dbReference type="InterPro" id="IPR021174">
    <property type="entry name" value="UCP037139"/>
</dbReference>
<reference evidence="3 4" key="1">
    <citation type="submission" date="2017-06" db="EMBL/GenBank/DDBJ databases">
        <title>Ensifer strains isolated from leguminous trees and herbs display diverse denitrification phenotypes with some acting as strong N2O sinks.</title>
        <authorList>
            <person name="Woliy K."/>
            <person name="Mania D."/>
            <person name="Bakken L.R."/>
            <person name="Frostegard A."/>
        </authorList>
    </citation>
    <scope>NUCLEOTIDE SEQUENCE [LARGE SCALE GENOMIC DNA]</scope>
    <source>
        <strain evidence="3 4">AC50a</strain>
    </source>
</reference>
<evidence type="ECO:0000256" key="1">
    <source>
        <dbReference type="SAM" id="SignalP"/>
    </source>
</evidence>
<dbReference type="Pfam" id="PF04314">
    <property type="entry name" value="PCuAC"/>
    <property type="match status" value="1"/>
</dbReference>
<dbReference type="Pfam" id="PF07987">
    <property type="entry name" value="DUF1775"/>
    <property type="match status" value="1"/>
</dbReference>
<dbReference type="InterPro" id="IPR038507">
    <property type="entry name" value="YcnI-like_sf"/>
</dbReference>
<evidence type="ECO:0000313" key="3">
    <source>
        <dbReference type="EMBL" id="PJR12206.1"/>
    </source>
</evidence>
<accession>A0A2J0YWB3</accession>
<comment type="caution">
    <text evidence="3">The sequence shown here is derived from an EMBL/GenBank/DDBJ whole genome shotgun (WGS) entry which is preliminary data.</text>
</comment>
<feature type="chain" id="PRO_5014319324" description="YncI copper-binding domain-containing protein" evidence="1">
    <location>
        <begin position="24"/>
        <end position="327"/>
    </location>
</feature>
<dbReference type="Gene3D" id="2.60.40.1890">
    <property type="entry name" value="PCu(A)C copper chaperone"/>
    <property type="match status" value="1"/>
</dbReference>
<keyword evidence="1" id="KW-0732">Signal</keyword>
<dbReference type="Gene3D" id="2.60.40.2230">
    <property type="entry name" value="Uncharacterised protein YcnI-like PF07987, DUF1775"/>
    <property type="match status" value="1"/>
</dbReference>
<dbReference type="InterPro" id="IPR036182">
    <property type="entry name" value="PCuAC_sf"/>
</dbReference>
<dbReference type="PIRSF" id="PIRSF037139">
    <property type="entry name" value="UCP037139"/>
    <property type="match status" value="1"/>
</dbReference>
<dbReference type="InterPro" id="IPR012533">
    <property type="entry name" value="YcnI-copper_dom"/>
</dbReference>
<dbReference type="RefSeq" id="WP_100674018.1">
    <property type="nucleotide sequence ID" value="NZ_CP141212.1"/>
</dbReference>
<dbReference type="PANTHER" id="PTHR36302">
    <property type="entry name" value="BLR7088 PROTEIN"/>
    <property type="match status" value="1"/>
</dbReference>
<protein>
    <recommendedName>
        <fullName evidence="2">YncI copper-binding domain-containing protein</fullName>
    </recommendedName>
</protein>
<evidence type="ECO:0000313" key="4">
    <source>
        <dbReference type="Proteomes" id="UP000231987"/>
    </source>
</evidence>
<name>A0A2J0YWB3_RHIML</name>
<dbReference type="SUPFAM" id="SSF110087">
    <property type="entry name" value="DR1885-like metal-binding protein"/>
    <property type="match status" value="1"/>
</dbReference>
<dbReference type="AlphaFoldDB" id="A0A2J0YWB3"/>